<evidence type="ECO:0000313" key="5">
    <source>
        <dbReference type="RefSeq" id="XP_065645636.1"/>
    </source>
</evidence>
<feature type="repeat" description="ANK" evidence="3">
    <location>
        <begin position="277"/>
        <end position="309"/>
    </location>
</feature>
<keyword evidence="2 3" id="KW-0040">ANK repeat</keyword>
<keyword evidence="4" id="KW-1185">Reference proteome</keyword>
<keyword evidence="1" id="KW-0677">Repeat</keyword>
<dbReference type="Proteomes" id="UP001652625">
    <property type="component" value="Chromosome 02"/>
</dbReference>
<dbReference type="Pfam" id="PF12796">
    <property type="entry name" value="Ank_2"/>
    <property type="match status" value="1"/>
</dbReference>
<dbReference type="InterPro" id="IPR036770">
    <property type="entry name" value="Ankyrin_rpt-contain_sf"/>
</dbReference>
<evidence type="ECO:0000256" key="1">
    <source>
        <dbReference type="ARBA" id="ARBA00022737"/>
    </source>
</evidence>
<protein>
    <submittedName>
        <fullName evidence="5">Ankyrin repeat domain-containing protein 49</fullName>
    </submittedName>
</protein>
<name>A0ABM4B9Q9_HYDVU</name>
<dbReference type="Gene3D" id="1.25.40.20">
    <property type="entry name" value="Ankyrin repeat-containing domain"/>
    <property type="match status" value="1"/>
</dbReference>
<organism evidence="4 5">
    <name type="scientific">Hydra vulgaris</name>
    <name type="common">Hydra</name>
    <name type="synonym">Hydra attenuata</name>
    <dbReference type="NCBI Taxonomy" id="6087"/>
    <lineage>
        <taxon>Eukaryota</taxon>
        <taxon>Metazoa</taxon>
        <taxon>Cnidaria</taxon>
        <taxon>Hydrozoa</taxon>
        <taxon>Hydroidolina</taxon>
        <taxon>Anthoathecata</taxon>
        <taxon>Aplanulata</taxon>
        <taxon>Hydridae</taxon>
        <taxon>Hydra</taxon>
    </lineage>
</organism>
<sequence>MQVLFPSKYLNTRFLNKDDEINNNEIKSLSLCSGARTKKMLYGSNKELKIPTNFQIYRSSSTSALSAPCLDEEDMELKINSENDVVEKTQSMMQISESDILTNKIIEDRVNTSEDGKRRSRAFTETTLDPEMLTSRKSLKLKTPMTARFSFLNPHNIPFQNEKAQKTSTKISKHLKPIKTEYFGSNSNFSEEGLQNLLYVPFTKKVSESEKRFYQILQAIKSDECKLVKTLVKKKFIIMSEIRKKDSLIHEAAYKGCLKCTKILIKNGSSLHSIDDEGFSPVHAAVIGGNFEVLRYLLENGASPNSVSNTGWSPMHLVIATSKDNSMLSLKMLDVLTKHGGNPFIKTNLNVTPFQLCINLKTILLLDYCICSSKDFLVKLY</sequence>
<dbReference type="PROSITE" id="PS50088">
    <property type="entry name" value="ANK_REPEAT"/>
    <property type="match status" value="1"/>
</dbReference>
<dbReference type="PANTHER" id="PTHR24198">
    <property type="entry name" value="ANKYRIN REPEAT AND PROTEIN KINASE DOMAIN-CONTAINING PROTEIN"/>
    <property type="match status" value="1"/>
</dbReference>
<gene>
    <name evidence="5" type="primary">LOC105850523</name>
</gene>
<accession>A0ABM4B9Q9</accession>
<evidence type="ECO:0000256" key="3">
    <source>
        <dbReference type="PROSITE-ProRule" id="PRU00023"/>
    </source>
</evidence>
<dbReference type="SMART" id="SM00248">
    <property type="entry name" value="ANK"/>
    <property type="match status" value="3"/>
</dbReference>
<proteinExistence type="predicted"/>
<reference evidence="5" key="2">
    <citation type="submission" date="2025-08" db="UniProtKB">
        <authorList>
            <consortium name="RefSeq"/>
        </authorList>
    </citation>
    <scope>IDENTIFICATION</scope>
</reference>
<dbReference type="PROSITE" id="PS50297">
    <property type="entry name" value="ANK_REP_REGION"/>
    <property type="match status" value="1"/>
</dbReference>
<dbReference type="RefSeq" id="XP_065645636.1">
    <property type="nucleotide sequence ID" value="XM_065789564.1"/>
</dbReference>
<dbReference type="GeneID" id="105850523"/>
<dbReference type="SUPFAM" id="SSF48403">
    <property type="entry name" value="Ankyrin repeat"/>
    <property type="match status" value="1"/>
</dbReference>
<dbReference type="InterPro" id="IPR002110">
    <property type="entry name" value="Ankyrin_rpt"/>
</dbReference>
<evidence type="ECO:0000256" key="2">
    <source>
        <dbReference type="ARBA" id="ARBA00023043"/>
    </source>
</evidence>
<reference evidence="4" key="1">
    <citation type="submission" date="2025-05" db="UniProtKB">
        <authorList>
            <consortium name="RefSeq"/>
        </authorList>
    </citation>
    <scope>NUCLEOTIDE SEQUENCE [LARGE SCALE GENOMIC DNA]</scope>
</reference>
<evidence type="ECO:0000313" key="4">
    <source>
        <dbReference type="Proteomes" id="UP001652625"/>
    </source>
</evidence>
<dbReference type="PANTHER" id="PTHR24198:SF165">
    <property type="entry name" value="ANKYRIN REPEAT-CONTAINING PROTEIN-RELATED"/>
    <property type="match status" value="1"/>
</dbReference>